<accession>A0A8C2ZL68</accession>
<dbReference type="InterPro" id="IPR058832">
    <property type="entry name" value="PTX3_N"/>
</dbReference>
<feature type="domain" description="Pentraxin (PTX)" evidence="5">
    <location>
        <begin position="188"/>
        <end position="389"/>
    </location>
</feature>
<dbReference type="SUPFAM" id="SSF49899">
    <property type="entry name" value="Concanavalin A-like lectins/glucanases"/>
    <property type="match status" value="1"/>
</dbReference>
<dbReference type="Gene3D" id="2.60.120.200">
    <property type="match status" value="1"/>
</dbReference>
<dbReference type="PANTHER" id="PTHR46943">
    <property type="entry name" value="PENTRAXIN-RELATED PROTEIN PTX3"/>
    <property type="match status" value="1"/>
</dbReference>
<dbReference type="Ensembl" id="ENSCLMT00005030560.1">
    <property type="protein sequence ID" value="ENSCLMP00005029234.1"/>
    <property type="gene ID" value="ENSCLMG00005014275.1"/>
</dbReference>
<feature type="signal peptide" evidence="4">
    <location>
        <begin position="1"/>
        <end position="23"/>
    </location>
</feature>
<name>A0A8C2ZL68_CYCLU</name>
<comment type="caution">
    <text evidence="3">Lacks conserved residue(s) required for the propagation of feature annotation.</text>
</comment>
<reference evidence="6" key="2">
    <citation type="submission" date="2025-09" db="UniProtKB">
        <authorList>
            <consortium name="Ensembl"/>
        </authorList>
    </citation>
    <scope>IDENTIFICATION</scope>
</reference>
<dbReference type="GO" id="GO:0001849">
    <property type="term" value="F:complement component C1q complex binding"/>
    <property type="evidence" value="ECO:0007669"/>
    <property type="project" value="TreeGrafter"/>
</dbReference>
<dbReference type="GO" id="GO:0045087">
    <property type="term" value="P:innate immune response"/>
    <property type="evidence" value="ECO:0007669"/>
    <property type="project" value="TreeGrafter"/>
</dbReference>
<dbReference type="InterPro" id="IPR001759">
    <property type="entry name" value="PTX_dom"/>
</dbReference>
<evidence type="ECO:0000259" key="5">
    <source>
        <dbReference type="PROSITE" id="PS51828"/>
    </source>
</evidence>
<dbReference type="SMART" id="SM00560">
    <property type="entry name" value="LamGL"/>
    <property type="match status" value="1"/>
</dbReference>
<feature type="chain" id="PRO_5034700257" evidence="4">
    <location>
        <begin position="24"/>
        <end position="389"/>
    </location>
</feature>
<dbReference type="InterPro" id="IPR042837">
    <property type="entry name" value="PTX3"/>
</dbReference>
<reference evidence="6" key="1">
    <citation type="submission" date="2025-08" db="UniProtKB">
        <authorList>
            <consortium name="Ensembl"/>
        </authorList>
    </citation>
    <scope>IDENTIFICATION</scope>
</reference>
<dbReference type="PANTHER" id="PTHR46943:SF1">
    <property type="entry name" value="PENTRAXIN-RELATED PROTEIN PTX3"/>
    <property type="match status" value="1"/>
</dbReference>
<dbReference type="InterPro" id="IPR006558">
    <property type="entry name" value="LamG-like"/>
</dbReference>
<dbReference type="Pfam" id="PF00354">
    <property type="entry name" value="Pentaxin"/>
    <property type="match status" value="1"/>
</dbReference>
<protein>
    <submittedName>
        <fullName evidence="6">Pentraxin 3</fullName>
    </submittedName>
</protein>
<proteinExistence type="predicted"/>
<evidence type="ECO:0000256" key="3">
    <source>
        <dbReference type="PROSITE-ProRule" id="PRU01172"/>
    </source>
</evidence>
<organism evidence="6 7">
    <name type="scientific">Cyclopterus lumpus</name>
    <name type="common">Lumpsucker</name>
    <dbReference type="NCBI Taxonomy" id="8103"/>
    <lineage>
        <taxon>Eukaryota</taxon>
        <taxon>Metazoa</taxon>
        <taxon>Chordata</taxon>
        <taxon>Craniata</taxon>
        <taxon>Vertebrata</taxon>
        <taxon>Euteleostomi</taxon>
        <taxon>Actinopterygii</taxon>
        <taxon>Neopterygii</taxon>
        <taxon>Teleostei</taxon>
        <taxon>Neoteleostei</taxon>
        <taxon>Acanthomorphata</taxon>
        <taxon>Eupercaria</taxon>
        <taxon>Perciformes</taxon>
        <taxon>Cottioidei</taxon>
        <taxon>Cottales</taxon>
        <taxon>Cyclopteridae</taxon>
        <taxon>Cyclopterus</taxon>
    </lineage>
</organism>
<dbReference type="GO" id="GO:0005615">
    <property type="term" value="C:extracellular space"/>
    <property type="evidence" value="ECO:0007669"/>
    <property type="project" value="TreeGrafter"/>
</dbReference>
<dbReference type="PRINTS" id="PR00895">
    <property type="entry name" value="PENTAXIN"/>
</dbReference>
<keyword evidence="7" id="KW-1185">Reference proteome</keyword>
<dbReference type="GeneTree" id="ENSGT01100000263515"/>
<dbReference type="Pfam" id="PF26206">
    <property type="entry name" value="PTX3_N"/>
    <property type="match status" value="1"/>
</dbReference>
<dbReference type="AlphaFoldDB" id="A0A8C2ZL68"/>
<evidence type="ECO:0000313" key="6">
    <source>
        <dbReference type="Ensembl" id="ENSCLMP00005029234.1"/>
    </source>
</evidence>
<dbReference type="PROSITE" id="PS51828">
    <property type="entry name" value="PTX_2"/>
    <property type="match status" value="1"/>
</dbReference>
<dbReference type="InterPro" id="IPR013320">
    <property type="entry name" value="ConA-like_dom_sf"/>
</dbReference>
<evidence type="ECO:0000256" key="2">
    <source>
        <dbReference type="ARBA" id="ARBA00023157"/>
    </source>
</evidence>
<sequence length="389" mass="42425">SHSPGFVLSLSLSFFFFFSLSLSLNFPLLLSIYPATPSQTPCTSRDFSKWDKIFAMLENSQMRENMLLQYANDIIKVEMTSLREELLRFNSNHLEAMLQQLLSAAQMQTSRLAKLETSCFSGPGAGMGLNAKPGSQLPEEAGGAGLREQEVTSQEVALEGVLAAMQQIRVELGEVLRSSRQRLLPAGYEMALLFPMRSRRIHTSVIPAVPLSVSSFTVCMWVKPTAVSNRTVLFSYGNRRNPYEIQLLLGQTSALLTIGGEAHLVEARDVVNPGGPSEWIHLCGAWSSEQGLASLWAGGRKVASTPGVAEGHILPDGGSLLLGQERNGFDPKMAFAGKMTGVNMWDKVLSEEEISQLALRESQGCDRSGNMVAWGVTEMVPHGGAQFIN</sequence>
<keyword evidence="1 4" id="KW-0732">Signal</keyword>
<keyword evidence="2" id="KW-1015">Disulfide bond</keyword>
<evidence type="ECO:0000256" key="1">
    <source>
        <dbReference type="ARBA" id="ARBA00022729"/>
    </source>
</evidence>
<evidence type="ECO:0000313" key="7">
    <source>
        <dbReference type="Proteomes" id="UP000694565"/>
    </source>
</evidence>
<dbReference type="SMART" id="SM00159">
    <property type="entry name" value="PTX"/>
    <property type="match status" value="1"/>
</dbReference>
<dbReference type="Proteomes" id="UP000694565">
    <property type="component" value="Unplaced"/>
</dbReference>
<evidence type="ECO:0000256" key="4">
    <source>
        <dbReference type="SAM" id="SignalP"/>
    </source>
</evidence>